<evidence type="ECO:0000313" key="3">
    <source>
        <dbReference type="Proteomes" id="UP000612282"/>
    </source>
</evidence>
<reference evidence="2 3" key="1">
    <citation type="submission" date="2021-01" db="EMBL/GenBank/DDBJ databases">
        <title>Whole genome shotgun sequence of Actinoplanes couchii NBRC 106145.</title>
        <authorList>
            <person name="Komaki H."/>
            <person name="Tamura T."/>
        </authorList>
    </citation>
    <scope>NUCLEOTIDE SEQUENCE [LARGE SCALE GENOMIC DNA]</scope>
    <source>
        <strain evidence="2 3">NBRC 106145</strain>
    </source>
</reference>
<keyword evidence="3" id="KW-1185">Reference proteome</keyword>
<gene>
    <name evidence="2" type="ORF">Aco03nite_018380</name>
</gene>
<feature type="compositionally biased region" description="Basic and acidic residues" evidence="1">
    <location>
        <begin position="10"/>
        <end position="41"/>
    </location>
</feature>
<sequence>MRNRPWKHAAKVDRAAEKDHVVGTNRAVERSHVTEKGRASETNRPVETCRGPETGRTTQGRSASAHLAEDRSAAGFVTEDRSAEGPTVEGRHVEHTCARPSWECRACGLPWPCAPAKVSLADGADRVMLMMYMWGHLDHAMTELSPRPPAEMFDRFLSWTDAELVQA</sequence>
<dbReference type="Proteomes" id="UP000612282">
    <property type="component" value="Unassembled WGS sequence"/>
</dbReference>
<name>A0ABQ3X4M3_9ACTN</name>
<dbReference type="EMBL" id="BOMG01000028">
    <property type="protein sequence ID" value="GID53434.1"/>
    <property type="molecule type" value="Genomic_DNA"/>
</dbReference>
<protein>
    <submittedName>
        <fullName evidence="2">Uncharacterized protein</fullName>
    </submittedName>
</protein>
<feature type="compositionally biased region" description="Basic and acidic residues" evidence="1">
    <location>
        <begin position="67"/>
        <end position="87"/>
    </location>
</feature>
<evidence type="ECO:0000256" key="1">
    <source>
        <dbReference type="SAM" id="MobiDB-lite"/>
    </source>
</evidence>
<evidence type="ECO:0000313" key="2">
    <source>
        <dbReference type="EMBL" id="GID53434.1"/>
    </source>
</evidence>
<organism evidence="2 3">
    <name type="scientific">Actinoplanes couchii</name>
    <dbReference type="NCBI Taxonomy" id="403638"/>
    <lineage>
        <taxon>Bacteria</taxon>
        <taxon>Bacillati</taxon>
        <taxon>Actinomycetota</taxon>
        <taxon>Actinomycetes</taxon>
        <taxon>Micromonosporales</taxon>
        <taxon>Micromonosporaceae</taxon>
        <taxon>Actinoplanes</taxon>
    </lineage>
</organism>
<accession>A0ABQ3X4M3</accession>
<comment type="caution">
    <text evidence="2">The sequence shown here is derived from an EMBL/GenBank/DDBJ whole genome shotgun (WGS) entry which is preliminary data.</text>
</comment>
<feature type="region of interest" description="Disordered" evidence="1">
    <location>
        <begin position="1"/>
        <end position="87"/>
    </location>
</feature>
<proteinExistence type="predicted"/>